<evidence type="ECO:0000313" key="1">
    <source>
        <dbReference type="EMBL" id="RSI87093.1"/>
    </source>
</evidence>
<organism evidence="1 2">
    <name type="scientific">Streptococcus mitis</name>
    <dbReference type="NCBI Taxonomy" id="28037"/>
    <lineage>
        <taxon>Bacteria</taxon>
        <taxon>Bacillati</taxon>
        <taxon>Bacillota</taxon>
        <taxon>Bacilli</taxon>
        <taxon>Lactobacillales</taxon>
        <taxon>Streptococcaceae</taxon>
        <taxon>Streptococcus</taxon>
        <taxon>Streptococcus mitis group</taxon>
    </lineage>
</organism>
<dbReference type="Proteomes" id="UP000267691">
    <property type="component" value="Unassembled WGS sequence"/>
</dbReference>
<name>A0A3R9ITB1_STRMT</name>
<reference evidence="1 2" key="1">
    <citation type="submission" date="2018-11" db="EMBL/GenBank/DDBJ databases">
        <title>Species Designations Belie Phenotypic and Genotypic Heterogeneity in Oral Streptococci.</title>
        <authorList>
            <person name="Velsko I."/>
        </authorList>
    </citation>
    <scope>NUCLEOTIDE SEQUENCE [LARGE SCALE GENOMIC DNA]</scope>
    <source>
        <strain evidence="1 2">KLC12</strain>
    </source>
</reference>
<accession>A0A3R9ITB1</accession>
<dbReference type="EMBL" id="RJNT01000002">
    <property type="protein sequence ID" value="RSI87093.1"/>
    <property type="molecule type" value="Genomic_DNA"/>
</dbReference>
<evidence type="ECO:0000313" key="2">
    <source>
        <dbReference type="Proteomes" id="UP000267691"/>
    </source>
</evidence>
<evidence type="ECO:0008006" key="3">
    <source>
        <dbReference type="Google" id="ProtNLM"/>
    </source>
</evidence>
<sequence>MVEDIVPSLLKKIKSEFEGARLDSEVLKDLLSKLHHSKASYLDANQYAIEIGEILSKALGTYLTNETLPDGKIYYNIAQRVLTDVLGRNHELVSDYAEQVQKNLNSEAKIGLAAQVPELNQDRIDGLVNRLASEESFDDVRWLLEEPVVNFTQSIIDDSIQKNAEFHHKSGLQPEIVRKSAYHCCEWCQEVQGTYKYPRVPKDIYRRHQRCRCTVDYDPKSGKVQNVWSKTWSKSDKSDKIEARKNIGVQSQISEVRKLALKIGIPSNPIQKSPKRLTEEEIIQAISGGDKTKGSCSSAAFAYIGNKGGYTVLDFRGGESCDFFSRNSRINMIGNLPGVKMHVAKNTNDFKATKELLENVENGNEYYLATGRHAAIIRKNDNLVEYLELQSKIVNGFKPFDNTVLKKRFKAQKSHAVRGRKYDVDSYLIDVNSLKDNPEFHNILSFLNTAESKQMKGIEGHEK</sequence>
<protein>
    <recommendedName>
        <fullName evidence="3">Gp35</fullName>
    </recommendedName>
</protein>
<gene>
    <name evidence="1" type="ORF">D8853_03050</name>
</gene>
<comment type="caution">
    <text evidence="1">The sequence shown here is derived from an EMBL/GenBank/DDBJ whole genome shotgun (WGS) entry which is preliminary data.</text>
</comment>
<proteinExistence type="predicted"/>
<dbReference type="RefSeq" id="WP_125443105.1">
    <property type="nucleotide sequence ID" value="NZ_RJNT01000002.1"/>
</dbReference>
<dbReference type="AlphaFoldDB" id="A0A3R9ITB1"/>